<dbReference type="PROSITE" id="PS50885">
    <property type="entry name" value="HAMP"/>
    <property type="match status" value="1"/>
</dbReference>
<evidence type="ECO:0000259" key="5">
    <source>
        <dbReference type="PROSITE" id="PS50885"/>
    </source>
</evidence>
<dbReference type="GO" id="GO:0052621">
    <property type="term" value="F:diguanylate cyclase activity"/>
    <property type="evidence" value="ECO:0007669"/>
    <property type="project" value="TreeGrafter"/>
</dbReference>
<keyword evidence="2" id="KW-1003">Cell membrane</keyword>
<keyword evidence="4" id="KW-1133">Transmembrane helix</keyword>
<dbReference type="SMART" id="SM00304">
    <property type="entry name" value="HAMP"/>
    <property type="match status" value="1"/>
</dbReference>
<organism evidence="7 8">
    <name type="scientific">Paenibacillus phyllosphaerae</name>
    <dbReference type="NCBI Taxonomy" id="274593"/>
    <lineage>
        <taxon>Bacteria</taxon>
        <taxon>Bacillati</taxon>
        <taxon>Bacillota</taxon>
        <taxon>Bacilli</taxon>
        <taxon>Bacillales</taxon>
        <taxon>Paenibacillaceae</taxon>
        <taxon>Paenibacillus</taxon>
    </lineage>
</organism>
<dbReference type="PROSITE" id="PS50887">
    <property type="entry name" value="GGDEF"/>
    <property type="match status" value="1"/>
</dbReference>
<evidence type="ECO:0000256" key="3">
    <source>
        <dbReference type="ARBA" id="ARBA00023136"/>
    </source>
</evidence>
<comment type="caution">
    <text evidence="7">The sequence shown here is derived from an EMBL/GenBank/DDBJ whole genome shotgun (WGS) entry which is preliminary data.</text>
</comment>
<dbReference type="GO" id="GO:0043709">
    <property type="term" value="P:cell adhesion involved in single-species biofilm formation"/>
    <property type="evidence" value="ECO:0007669"/>
    <property type="project" value="TreeGrafter"/>
</dbReference>
<dbReference type="Gene3D" id="6.10.340.10">
    <property type="match status" value="1"/>
</dbReference>
<evidence type="ECO:0000313" key="8">
    <source>
        <dbReference type="Proteomes" id="UP000570361"/>
    </source>
</evidence>
<dbReference type="InterPro" id="IPR050469">
    <property type="entry name" value="Diguanylate_Cyclase"/>
</dbReference>
<dbReference type="Pfam" id="PF00990">
    <property type="entry name" value="GGDEF"/>
    <property type="match status" value="1"/>
</dbReference>
<keyword evidence="4" id="KW-0812">Transmembrane</keyword>
<dbReference type="GO" id="GO:0005886">
    <property type="term" value="C:plasma membrane"/>
    <property type="evidence" value="ECO:0007669"/>
    <property type="project" value="UniProtKB-SubCell"/>
</dbReference>
<name>A0A7W5FRB4_9BACL</name>
<dbReference type="CDD" id="cd01949">
    <property type="entry name" value="GGDEF"/>
    <property type="match status" value="1"/>
</dbReference>
<evidence type="ECO:0000256" key="4">
    <source>
        <dbReference type="SAM" id="Phobius"/>
    </source>
</evidence>
<dbReference type="FunFam" id="3.30.70.270:FF:000001">
    <property type="entry name" value="Diguanylate cyclase domain protein"/>
    <property type="match status" value="1"/>
</dbReference>
<evidence type="ECO:0000256" key="1">
    <source>
        <dbReference type="ARBA" id="ARBA00004236"/>
    </source>
</evidence>
<feature type="transmembrane region" description="Helical" evidence="4">
    <location>
        <begin position="9"/>
        <end position="30"/>
    </location>
</feature>
<dbReference type="InterPro" id="IPR043128">
    <property type="entry name" value="Rev_trsase/Diguanyl_cyclase"/>
</dbReference>
<dbReference type="Proteomes" id="UP000570361">
    <property type="component" value="Unassembled WGS sequence"/>
</dbReference>
<feature type="transmembrane region" description="Helical" evidence="4">
    <location>
        <begin position="185"/>
        <end position="207"/>
    </location>
</feature>
<accession>A0A7W5FRB4</accession>
<evidence type="ECO:0000256" key="2">
    <source>
        <dbReference type="ARBA" id="ARBA00022475"/>
    </source>
</evidence>
<dbReference type="Pfam" id="PF00672">
    <property type="entry name" value="HAMP"/>
    <property type="match status" value="1"/>
</dbReference>
<dbReference type="SMART" id="SM00267">
    <property type="entry name" value="GGDEF"/>
    <property type="match status" value="1"/>
</dbReference>
<gene>
    <name evidence="7" type="ORF">FHS18_006477</name>
</gene>
<dbReference type="InterPro" id="IPR029787">
    <property type="entry name" value="Nucleotide_cyclase"/>
</dbReference>
<dbReference type="SUPFAM" id="SSF55073">
    <property type="entry name" value="Nucleotide cyclase"/>
    <property type="match status" value="1"/>
</dbReference>
<feature type="domain" description="HAMP" evidence="5">
    <location>
        <begin position="204"/>
        <end position="257"/>
    </location>
</feature>
<comment type="subcellular location">
    <subcellularLocation>
        <location evidence="1">Cell membrane</location>
    </subcellularLocation>
</comment>
<evidence type="ECO:0000313" key="7">
    <source>
        <dbReference type="EMBL" id="MBB3114356.1"/>
    </source>
</evidence>
<dbReference type="InterPro" id="IPR003660">
    <property type="entry name" value="HAMP_dom"/>
</dbReference>
<keyword evidence="8" id="KW-1185">Reference proteome</keyword>
<dbReference type="PANTHER" id="PTHR45138">
    <property type="entry name" value="REGULATORY COMPONENTS OF SENSORY TRANSDUCTION SYSTEM"/>
    <property type="match status" value="1"/>
</dbReference>
<dbReference type="CDD" id="cd06225">
    <property type="entry name" value="HAMP"/>
    <property type="match status" value="1"/>
</dbReference>
<dbReference type="PANTHER" id="PTHR45138:SF9">
    <property type="entry name" value="DIGUANYLATE CYCLASE DGCM-RELATED"/>
    <property type="match status" value="1"/>
</dbReference>
<dbReference type="InterPro" id="IPR000160">
    <property type="entry name" value="GGDEF_dom"/>
</dbReference>
<evidence type="ECO:0000259" key="6">
    <source>
        <dbReference type="PROSITE" id="PS50887"/>
    </source>
</evidence>
<reference evidence="7 8" key="1">
    <citation type="submission" date="2020-08" db="EMBL/GenBank/DDBJ databases">
        <title>Genomic Encyclopedia of Type Strains, Phase III (KMG-III): the genomes of soil and plant-associated and newly described type strains.</title>
        <authorList>
            <person name="Whitman W."/>
        </authorList>
    </citation>
    <scope>NUCLEOTIDE SEQUENCE [LARGE SCALE GENOMIC DNA]</scope>
    <source>
        <strain evidence="7 8">CECT 5862</strain>
    </source>
</reference>
<dbReference type="NCBIfam" id="TIGR00254">
    <property type="entry name" value="GGDEF"/>
    <property type="match status" value="1"/>
</dbReference>
<proteinExistence type="predicted"/>
<protein>
    <submittedName>
        <fullName evidence="7">Diguanylate cyclase (GGDEF)-like protein</fullName>
    </submittedName>
</protein>
<dbReference type="EMBL" id="JACHXK010000030">
    <property type="protein sequence ID" value="MBB3114356.1"/>
    <property type="molecule type" value="Genomic_DNA"/>
</dbReference>
<dbReference type="RefSeq" id="WP_183604393.1">
    <property type="nucleotide sequence ID" value="NZ_JACHXK010000030.1"/>
</dbReference>
<dbReference type="Gene3D" id="3.30.70.270">
    <property type="match status" value="1"/>
</dbReference>
<dbReference type="GO" id="GO:0007165">
    <property type="term" value="P:signal transduction"/>
    <property type="evidence" value="ECO:0007669"/>
    <property type="project" value="InterPro"/>
</dbReference>
<sequence>MVFTLRKKLYIGFSAIIVLFVITVVLSTILSQRMIELTIESTATEERMEVIQRLNLFARTANDNGAHYLLAPLYVEEDFESQFRSNVQYVGSELALLSAITTDPEGSIQIANFKRKWAAFVKKKQQIMALKKQGNTEQAQENYTKDSFDPIAFALHAFFKTEQARLLRYNGEIRSSGRIIQWADYSVASFAIVLSLGVAYFLSNYLVERIQRLKGSAQMVAEGDLQVPDLAFNGRDELQDLAQAFNRMTHSLRSVIDSNQSLQHLSTRDGLTGIPNRRCYDETIEREWSQPAGNAKPISLILFDIDYFKRYNDFYGHQEGDECLRQVAGILQEQVGPYGLAARYGGEEFIVLLPNQTADEAVQMAASFKQALAQRAIPHEKSEVSDYVTVSIGVASTAADRAHTPKDLLKETDEALYEAKETGRDRICVYGRGVQSQDGDAAR</sequence>
<feature type="domain" description="GGDEF" evidence="6">
    <location>
        <begin position="296"/>
        <end position="432"/>
    </location>
</feature>
<dbReference type="SUPFAM" id="SSF158472">
    <property type="entry name" value="HAMP domain-like"/>
    <property type="match status" value="1"/>
</dbReference>
<dbReference type="GO" id="GO:1902201">
    <property type="term" value="P:negative regulation of bacterial-type flagellum-dependent cell motility"/>
    <property type="evidence" value="ECO:0007669"/>
    <property type="project" value="TreeGrafter"/>
</dbReference>
<keyword evidence="3 4" id="KW-0472">Membrane</keyword>
<dbReference type="AlphaFoldDB" id="A0A7W5FRB4"/>